<evidence type="ECO:0000313" key="2">
    <source>
        <dbReference type="EMBL" id="KAG6479852.1"/>
    </source>
</evidence>
<dbReference type="EMBL" id="JACMSC010000017">
    <property type="protein sequence ID" value="KAG6479852.1"/>
    <property type="molecule type" value="Genomic_DNA"/>
</dbReference>
<feature type="region of interest" description="Disordered" evidence="1">
    <location>
        <begin position="159"/>
        <end position="181"/>
    </location>
</feature>
<evidence type="ECO:0000313" key="3">
    <source>
        <dbReference type="Proteomes" id="UP000734854"/>
    </source>
</evidence>
<reference evidence="2 3" key="1">
    <citation type="submission" date="2020-08" db="EMBL/GenBank/DDBJ databases">
        <title>Plant Genome Project.</title>
        <authorList>
            <person name="Zhang R.-G."/>
        </authorList>
    </citation>
    <scope>NUCLEOTIDE SEQUENCE [LARGE SCALE GENOMIC DNA]</scope>
    <source>
        <tissue evidence="2">Rhizome</tissue>
    </source>
</reference>
<dbReference type="Proteomes" id="UP000734854">
    <property type="component" value="Unassembled WGS sequence"/>
</dbReference>
<comment type="caution">
    <text evidence="2">The sequence shown here is derived from an EMBL/GenBank/DDBJ whole genome shotgun (WGS) entry which is preliminary data.</text>
</comment>
<evidence type="ECO:0000256" key="1">
    <source>
        <dbReference type="SAM" id="MobiDB-lite"/>
    </source>
</evidence>
<dbReference type="AlphaFoldDB" id="A0A8J5F6C7"/>
<gene>
    <name evidence="2" type="ORF">ZIOFF_063327</name>
</gene>
<protein>
    <submittedName>
        <fullName evidence="2">Uncharacterized protein</fullName>
    </submittedName>
</protein>
<sequence>MRLIPLNFNNKLETGQQKLEATLSSHGNLVEHTDAPVEVASTSDEREVHHRALSLPGSGTPSLLASLHKRLLVDNTNNDRQQVCTVSFANAIMGRVPTSLRALLLICLALFHLVQSCAAVSPRPERMIRASRILSDEVRQTSREEELLLEEEAKGRRRVAIQMNDYAPSGPNDRHTPKPPE</sequence>
<dbReference type="PANTHER" id="PTHR33474:SF2">
    <property type="entry name" value="TRANSMEMBRANE PROTEIN"/>
    <property type="match status" value="1"/>
</dbReference>
<keyword evidence="3" id="KW-1185">Reference proteome</keyword>
<organism evidence="2 3">
    <name type="scientific">Zingiber officinale</name>
    <name type="common">Ginger</name>
    <name type="synonym">Amomum zingiber</name>
    <dbReference type="NCBI Taxonomy" id="94328"/>
    <lineage>
        <taxon>Eukaryota</taxon>
        <taxon>Viridiplantae</taxon>
        <taxon>Streptophyta</taxon>
        <taxon>Embryophyta</taxon>
        <taxon>Tracheophyta</taxon>
        <taxon>Spermatophyta</taxon>
        <taxon>Magnoliopsida</taxon>
        <taxon>Liliopsida</taxon>
        <taxon>Zingiberales</taxon>
        <taxon>Zingiberaceae</taxon>
        <taxon>Zingiber</taxon>
    </lineage>
</organism>
<accession>A0A8J5F6C7</accession>
<feature type="compositionally biased region" description="Basic and acidic residues" evidence="1">
    <location>
        <begin position="172"/>
        <end position="181"/>
    </location>
</feature>
<name>A0A8J5F6C7_ZINOF</name>
<dbReference type="PANTHER" id="PTHR33474">
    <property type="entry name" value="TRANSMEMBRANE PROTEIN"/>
    <property type="match status" value="1"/>
</dbReference>
<proteinExistence type="predicted"/>